<dbReference type="InterPro" id="IPR011701">
    <property type="entry name" value="MFS"/>
</dbReference>
<evidence type="ECO:0000313" key="9">
    <source>
        <dbReference type="EMBL" id="KAL2065962.1"/>
    </source>
</evidence>
<feature type="compositionally biased region" description="Basic and acidic residues" evidence="6">
    <location>
        <begin position="119"/>
        <end position="132"/>
    </location>
</feature>
<keyword evidence="10" id="KW-1185">Reference proteome</keyword>
<feature type="transmembrane region" description="Helical" evidence="7">
    <location>
        <begin position="301"/>
        <end position="322"/>
    </location>
</feature>
<feature type="transmembrane region" description="Helical" evidence="7">
    <location>
        <begin position="177"/>
        <end position="201"/>
    </location>
</feature>
<dbReference type="PRINTS" id="PR01036">
    <property type="entry name" value="TCRTETB"/>
</dbReference>
<dbReference type="PROSITE" id="PS50850">
    <property type="entry name" value="MFS"/>
    <property type="match status" value="1"/>
</dbReference>
<comment type="similarity">
    <text evidence="2">Belongs to the major facilitator superfamily. TCR/Tet family.</text>
</comment>
<keyword evidence="5 7" id="KW-0472">Membrane</keyword>
<evidence type="ECO:0000259" key="8">
    <source>
        <dbReference type="PROSITE" id="PS50850"/>
    </source>
</evidence>
<dbReference type="PANTHER" id="PTHR23501">
    <property type="entry name" value="MAJOR FACILITATOR SUPERFAMILY"/>
    <property type="match status" value="1"/>
</dbReference>
<keyword evidence="4 7" id="KW-1133">Transmembrane helix</keyword>
<evidence type="ECO:0000313" key="10">
    <source>
        <dbReference type="Proteomes" id="UP001595075"/>
    </source>
</evidence>
<comment type="subcellular location">
    <subcellularLocation>
        <location evidence="1">Membrane</location>
        <topology evidence="1">Multi-pass membrane protein</topology>
    </subcellularLocation>
</comment>
<dbReference type="InterPro" id="IPR020846">
    <property type="entry name" value="MFS_dom"/>
</dbReference>
<accession>A0ABR4C7Q9</accession>
<feature type="transmembrane region" description="Helical" evidence="7">
    <location>
        <begin position="242"/>
        <end position="260"/>
    </location>
</feature>
<feature type="transmembrane region" description="Helical" evidence="7">
    <location>
        <begin position="370"/>
        <end position="394"/>
    </location>
</feature>
<feature type="transmembrane region" description="Helical" evidence="7">
    <location>
        <begin position="479"/>
        <end position="499"/>
    </location>
</feature>
<dbReference type="SUPFAM" id="SSF103473">
    <property type="entry name" value="MFS general substrate transporter"/>
    <property type="match status" value="1"/>
</dbReference>
<evidence type="ECO:0000256" key="1">
    <source>
        <dbReference type="ARBA" id="ARBA00004141"/>
    </source>
</evidence>
<organism evidence="9 10">
    <name type="scientific">Oculimacula yallundae</name>
    <dbReference type="NCBI Taxonomy" id="86028"/>
    <lineage>
        <taxon>Eukaryota</taxon>
        <taxon>Fungi</taxon>
        <taxon>Dikarya</taxon>
        <taxon>Ascomycota</taxon>
        <taxon>Pezizomycotina</taxon>
        <taxon>Leotiomycetes</taxon>
        <taxon>Helotiales</taxon>
        <taxon>Ploettnerulaceae</taxon>
        <taxon>Oculimacula</taxon>
    </lineage>
</organism>
<feature type="transmembrane region" description="Helical" evidence="7">
    <location>
        <begin position="536"/>
        <end position="557"/>
    </location>
</feature>
<sequence>MDTTIIPEESIAKIPVPQPRNDIALEHREEGIELIENEMEGQRGNVELSRSSDYTVPATKPTTSFSIHNPSSSVEAVSNGHNLVVSPVKDRTGPEAGMSQPTRDSTNTTQHSTIGSDLADIKRCESTKKSSIEADSPSDHAIPMENFNGSGSGPTNEPDELDEAHTTVHLTGYKLHILTFGLTLAAMLMMLNASIVATAIPEISKHYQSIDDIGWYGSVYLLTNCSIQPLSGKLYTIYSLKWTFITFLGIFELGALVSAASESSTMFIIGRAIGGIGGAGLINGALTIIASAAPVERRPMLVGAIMSVAVVGQAVGPLIGGAFTQYASWRWCFYINLPAGAVTALILFFIEIPDERKAFKTHKTLKGLFFSLDLIGFSLFAPACIMFLMALQWGGIRYPWISATILGLFCGAIGTAIAFAFWERRLGKDAMIPMGMLKKRIIYSSCLTALLQMGSLLVVTYYLPIWFQAVKQVGPTMSGIMILPTFLSQIPAAGISSYLITRWGYYLPWAMAGAAIAAIGSGLMGTFKIHTLEVEWIMYQIMTGLGRGMVLQIPVIATQAILEPSEIAVGSALVVLFQLFGGAIFISCGQTIFTNRLAGALGRFAPEVDAQLVVRWGAAQLKNAVPATSLDHVLEAYNYALLGTFYLGAAGAFLAFFTSAGMGWRSLKKARPVDTQV</sequence>
<evidence type="ECO:0000256" key="5">
    <source>
        <dbReference type="ARBA" id="ARBA00023136"/>
    </source>
</evidence>
<protein>
    <recommendedName>
        <fullName evidence="8">Major facilitator superfamily (MFS) profile domain-containing protein</fullName>
    </recommendedName>
</protein>
<dbReference type="Pfam" id="PF07690">
    <property type="entry name" value="MFS_1"/>
    <property type="match status" value="1"/>
</dbReference>
<comment type="caution">
    <text evidence="9">The sequence shown here is derived from an EMBL/GenBank/DDBJ whole genome shotgun (WGS) entry which is preliminary data.</text>
</comment>
<feature type="domain" description="Major facilitator superfamily (MFS) profile" evidence="8">
    <location>
        <begin position="178"/>
        <end position="667"/>
    </location>
</feature>
<proteinExistence type="inferred from homology"/>
<feature type="transmembrane region" description="Helical" evidence="7">
    <location>
        <begin position="569"/>
        <end position="593"/>
    </location>
</feature>
<dbReference type="InterPro" id="IPR036259">
    <property type="entry name" value="MFS_trans_sf"/>
</dbReference>
<evidence type="ECO:0000256" key="4">
    <source>
        <dbReference type="ARBA" id="ARBA00022989"/>
    </source>
</evidence>
<dbReference type="Gene3D" id="1.20.1250.20">
    <property type="entry name" value="MFS general substrate transporter like domains"/>
    <property type="match status" value="2"/>
</dbReference>
<feature type="transmembrane region" description="Helical" evidence="7">
    <location>
        <begin position="328"/>
        <end position="350"/>
    </location>
</feature>
<name>A0ABR4C7Q9_9HELO</name>
<evidence type="ECO:0000256" key="7">
    <source>
        <dbReference type="SAM" id="Phobius"/>
    </source>
</evidence>
<keyword evidence="3 7" id="KW-0812">Transmembrane</keyword>
<feature type="transmembrane region" description="Helical" evidence="7">
    <location>
        <begin position="400"/>
        <end position="422"/>
    </location>
</feature>
<feature type="compositionally biased region" description="Polar residues" evidence="6">
    <location>
        <begin position="99"/>
        <end position="115"/>
    </location>
</feature>
<dbReference type="Proteomes" id="UP001595075">
    <property type="component" value="Unassembled WGS sequence"/>
</dbReference>
<feature type="transmembrane region" description="Helical" evidence="7">
    <location>
        <begin position="266"/>
        <end position="289"/>
    </location>
</feature>
<dbReference type="PANTHER" id="PTHR23501:SF193">
    <property type="entry name" value="MULTIDRUG TRANSPORTER, PUTATIVE (AFU_ORTHOLOGUE AFUA_8G00940)-RELATED"/>
    <property type="match status" value="1"/>
</dbReference>
<reference evidence="9 10" key="1">
    <citation type="journal article" date="2024" name="Commun. Biol.">
        <title>Comparative genomic analysis of thermophilic fungi reveals convergent evolutionary adaptations and gene losses.</title>
        <authorList>
            <person name="Steindorff A.S."/>
            <person name="Aguilar-Pontes M.V."/>
            <person name="Robinson A.J."/>
            <person name="Andreopoulos B."/>
            <person name="LaButti K."/>
            <person name="Kuo A."/>
            <person name="Mondo S."/>
            <person name="Riley R."/>
            <person name="Otillar R."/>
            <person name="Haridas S."/>
            <person name="Lipzen A."/>
            <person name="Grimwood J."/>
            <person name="Schmutz J."/>
            <person name="Clum A."/>
            <person name="Reid I.D."/>
            <person name="Moisan M.C."/>
            <person name="Butler G."/>
            <person name="Nguyen T.T.M."/>
            <person name="Dewar K."/>
            <person name="Conant G."/>
            <person name="Drula E."/>
            <person name="Henrissat B."/>
            <person name="Hansel C."/>
            <person name="Singer S."/>
            <person name="Hutchinson M.I."/>
            <person name="de Vries R.P."/>
            <person name="Natvig D.O."/>
            <person name="Powell A.J."/>
            <person name="Tsang A."/>
            <person name="Grigoriev I.V."/>
        </authorList>
    </citation>
    <scope>NUCLEOTIDE SEQUENCE [LARGE SCALE GENOMIC DNA]</scope>
    <source>
        <strain evidence="9 10">CBS 494.80</strain>
    </source>
</reference>
<feature type="transmembrane region" description="Helical" evidence="7">
    <location>
        <begin position="442"/>
        <end position="467"/>
    </location>
</feature>
<feature type="region of interest" description="Disordered" evidence="6">
    <location>
        <begin position="88"/>
        <end position="161"/>
    </location>
</feature>
<evidence type="ECO:0000256" key="6">
    <source>
        <dbReference type="SAM" id="MobiDB-lite"/>
    </source>
</evidence>
<evidence type="ECO:0000256" key="3">
    <source>
        <dbReference type="ARBA" id="ARBA00022692"/>
    </source>
</evidence>
<dbReference type="EMBL" id="JAZHXI010000012">
    <property type="protein sequence ID" value="KAL2065962.1"/>
    <property type="molecule type" value="Genomic_DNA"/>
</dbReference>
<feature type="transmembrane region" description="Helical" evidence="7">
    <location>
        <begin position="506"/>
        <end position="524"/>
    </location>
</feature>
<gene>
    <name evidence="9" type="ORF">VTL71DRAFT_3632</name>
</gene>
<dbReference type="CDD" id="cd17502">
    <property type="entry name" value="MFS_Azr1_MDR_like"/>
    <property type="match status" value="1"/>
</dbReference>
<evidence type="ECO:0000256" key="2">
    <source>
        <dbReference type="ARBA" id="ARBA00007520"/>
    </source>
</evidence>
<feature type="transmembrane region" description="Helical" evidence="7">
    <location>
        <begin position="639"/>
        <end position="661"/>
    </location>
</feature>